<keyword evidence="1" id="KW-1133">Transmembrane helix</keyword>
<dbReference type="Proteomes" id="UP000038009">
    <property type="component" value="Unassembled WGS sequence"/>
</dbReference>
<keyword evidence="1" id="KW-0812">Transmembrane</keyword>
<organism evidence="2 3">
    <name type="scientific">Leptomonas seymouri</name>
    <dbReference type="NCBI Taxonomy" id="5684"/>
    <lineage>
        <taxon>Eukaryota</taxon>
        <taxon>Discoba</taxon>
        <taxon>Euglenozoa</taxon>
        <taxon>Kinetoplastea</taxon>
        <taxon>Metakinetoplastina</taxon>
        <taxon>Trypanosomatida</taxon>
        <taxon>Trypanosomatidae</taxon>
        <taxon>Leishmaniinae</taxon>
        <taxon>Leptomonas</taxon>
    </lineage>
</organism>
<evidence type="ECO:0000256" key="1">
    <source>
        <dbReference type="SAM" id="Phobius"/>
    </source>
</evidence>
<keyword evidence="3" id="KW-1185">Reference proteome</keyword>
<protein>
    <recommendedName>
        <fullName evidence="4">Amastin-like surface protein-like protein</fullName>
    </recommendedName>
</protein>
<comment type="caution">
    <text evidence="2">The sequence shown here is derived from an EMBL/GenBank/DDBJ whole genome shotgun (WGS) entry which is preliminary data.</text>
</comment>
<dbReference type="PANTHER" id="PTHR40741">
    <property type="entry name" value="AMASTIN-RELATED"/>
    <property type="match status" value="1"/>
</dbReference>
<dbReference type="VEuPathDB" id="TriTrypDB:Lsey_0237_0020"/>
<dbReference type="OrthoDB" id="267214at2759"/>
<evidence type="ECO:0000313" key="2">
    <source>
        <dbReference type="EMBL" id="KPI84707.1"/>
    </source>
</evidence>
<gene>
    <name evidence="2" type="ORF">ABL78_6229</name>
</gene>
<evidence type="ECO:0008006" key="4">
    <source>
        <dbReference type="Google" id="ProtNLM"/>
    </source>
</evidence>
<reference evidence="2 3" key="1">
    <citation type="journal article" date="2015" name="PLoS Pathog.">
        <title>Leptomonas seymouri: Adaptations to the Dixenous Life Cycle Analyzed by Genome Sequencing, Transcriptome Profiling and Co-infection with Leishmania donovani.</title>
        <authorList>
            <person name="Kraeva N."/>
            <person name="Butenko A."/>
            <person name="Hlavacova J."/>
            <person name="Kostygov A."/>
            <person name="Myskova J."/>
            <person name="Grybchuk D."/>
            <person name="Lestinova T."/>
            <person name="Votypka J."/>
            <person name="Volf P."/>
            <person name="Opperdoes F."/>
            <person name="Flegontov P."/>
            <person name="Lukes J."/>
            <person name="Yurchenko V."/>
        </authorList>
    </citation>
    <scope>NUCLEOTIDE SEQUENCE [LARGE SCALE GENOMIC DNA]</scope>
    <source>
        <strain evidence="2 3">ATCC 30220</strain>
    </source>
</reference>
<dbReference type="PANTHER" id="PTHR40741:SF1">
    <property type="entry name" value="AMASTIN"/>
    <property type="match status" value="1"/>
</dbReference>
<name>A0A0N0P4D5_LEPSE</name>
<evidence type="ECO:0000313" key="3">
    <source>
        <dbReference type="Proteomes" id="UP000038009"/>
    </source>
</evidence>
<sequence length="208" mass="22556">MSRYRIIVVFLLAVSTACMVCSCLFPIFRSDSNGPSSKVSAYYYWYRELGLPAVSGVRTIERAETRSLESCDQVYFLTASILAVAAAAFGGLATLLGAAWVPVVYNVSVGVTVFLLTFIAFACSAVVVCFMSLLFAVDFSQKGECGHFTSSAHFEYNLVEGFYLLCIAVAGFLGLTITQAIGFCCGCQVRRPERCDDSSEVPHSPMTN</sequence>
<feature type="transmembrane region" description="Helical" evidence="1">
    <location>
        <begin position="158"/>
        <end position="181"/>
    </location>
</feature>
<dbReference type="PROSITE" id="PS51257">
    <property type="entry name" value="PROKAR_LIPOPROTEIN"/>
    <property type="match status" value="1"/>
</dbReference>
<proteinExistence type="predicted"/>
<keyword evidence="1" id="KW-0472">Membrane</keyword>
<accession>A0A0N0P4D5</accession>
<feature type="transmembrane region" description="Helical" evidence="1">
    <location>
        <begin position="6"/>
        <end position="28"/>
    </location>
</feature>
<feature type="transmembrane region" description="Helical" evidence="1">
    <location>
        <begin position="74"/>
        <end position="101"/>
    </location>
</feature>
<feature type="transmembrane region" description="Helical" evidence="1">
    <location>
        <begin position="113"/>
        <end position="137"/>
    </location>
</feature>
<dbReference type="AlphaFoldDB" id="A0A0N0P4D5"/>
<dbReference type="EMBL" id="LJSK01000237">
    <property type="protein sequence ID" value="KPI84707.1"/>
    <property type="molecule type" value="Genomic_DNA"/>
</dbReference>